<dbReference type="EMBL" id="BK015383">
    <property type="protein sequence ID" value="DAE04076.1"/>
    <property type="molecule type" value="Genomic_DNA"/>
</dbReference>
<reference evidence="1" key="1">
    <citation type="journal article" date="2021" name="Proc. Natl. Acad. Sci. U.S.A.">
        <title>A Catalog of Tens of Thousands of Viruses from Human Metagenomes Reveals Hidden Associations with Chronic Diseases.</title>
        <authorList>
            <person name="Tisza M.J."/>
            <person name="Buck C.B."/>
        </authorList>
    </citation>
    <scope>NUCLEOTIDE SEQUENCE</scope>
    <source>
        <strain evidence="1">CtGBP5</strain>
    </source>
</reference>
<protein>
    <submittedName>
        <fullName evidence="1">Uncharacterized protein</fullName>
    </submittedName>
</protein>
<evidence type="ECO:0000313" key="1">
    <source>
        <dbReference type="EMBL" id="DAE04076.1"/>
    </source>
</evidence>
<name>A0A8S5PCY1_9CAUD</name>
<accession>A0A8S5PCY1</accession>
<proteinExistence type="predicted"/>
<organism evidence="1">
    <name type="scientific">Myoviridae sp. ctGBP5</name>
    <dbReference type="NCBI Taxonomy" id="2825071"/>
    <lineage>
        <taxon>Viruses</taxon>
        <taxon>Duplodnaviria</taxon>
        <taxon>Heunggongvirae</taxon>
        <taxon>Uroviricota</taxon>
        <taxon>Caudoviricetes</taxon>
    </lineage>
</organism>
<sequence>MLFYFCHKTLNVVKAFTSNYRFSGYLLRCPPGGAAAARDLEHF</sequence>